<comment type="caution">
    <text evidence="8">The sequence shown here is derived from an EMBL/GenBank/DDBJ whole genome shotgun (WGS) entry which is preliminary data.</text>
</comment>
<dbReference type="InterPro" id="IPR006260">
    <property type="entry name" value="TonB/TolA_C"/>
</dbReference>
<dbReference type="NCBIfam" id="TIGR01352">
    <property type="entry name" value="tonB_Cterm"/>
    <property type="match status" value="1"/>
</dbReference>
<dbReference type="PROSITE" id="PS52015">
    <property type="entry name" value="TONB_CTD"/>
    <property type="match status" value="1"/>
</dbReference>
<dbReference type="Proteomes" id="UP000236327">
    <property type="component" value="Unassembled WGS sequence"/>
</dbReference>
<accession>A0A2K2FTB8</accession>
<dbReference type="OrthoDB" id="7390536at2"/>
<evidence type="ECO:0000313" key="9">
    <source>
        <dbReference type="Proteomes" id="UP000236327"/>
    </source>
</evidence>
<keyword evidence="9" id="KW-1185">Reference proteome</keyword>
<evidence type="ECO:0000256" key="1">
    <source>
        <dbReference type="ARBA" id="ARBA00004167"/>
    </source>
</evidence>
<evidence type="ECO:0000256" key="2">
    <source>
        <dbReference type="ARBA" id="ARBA00022692"/>
    </source>
</evidence>
<organism evidence="8 9">
    <name type="scientific">Novosphingobium guangzhouense</name>
    <dbReference type="NCBI Taxonomy" id="1850347"/>
    <lineage>
        <taxon>Bacteria</taxon>
        <taxon>Pseudomonadati</taxon>
        <taxon>Pseudomonadota</taxon>
        <taxon>Alphaproteobacteria</taxon>
        <taxon>Sphingomonadales</taxon>
        <taxon>Sphingomonadaceae</taxon>
        <taxon>Novosphingobium</taxon>
    </lineage>
</organism>
<evidence type="ECO:0000256" key="4">
    <source>
        <dbReference type="ARBA" id="ARBA00023136"/>
    </source>
</evidence>
<name>A0A2K2FTB8_9SPHN</name>
<dbReference type="GO" id="GO:0055085">
    <property type="term" value="P:transmembrane transport"/>
    <property type="evidence" value="ECO:0007669"/>
    <property type="project" value="InterPro"/>
</dbReference>
<feature type="compositionally biased region" description="Low complexity" evidence="5">
    <location>
        <begin position="66"/>
        <end position="78"/>
    </location>
</feature>
<reference evidence="8 9" key="1">
    <citation type="submission" date="2016-05" db="EMBL/GenBank/DDBJ databases">
        <title>Complete genome sequence of Novosphingobium guangzhouense SA925(T).</title>
        <authorList>
            <person name="Sha S."/>
        </authorList>
    </citation>
    <scope>NUCLEOTIDE SEQUENCE [LARGE SCALE GENOMIC DNA]</scope>
    <source>
        <strain evidence="8 9">SA925</strain>
    </source>
</reference>
<feature type="compositionally biased region" description="Low complexity" evidence="5">
    <location>
        <begin position="89"/>
        <end position="100"/>
    </location>
</feature>
<evidence type="ECO:0000259" key="7">
    <source>
        <dbReference type="PROSITE" id="PS52015"/>
    </source>
</evidence>
<dbReference type="InterPro" id="IPR037682">
    <property type="entry name" value="TonB_C"/>
</dbReference>
<comment type="subcellular location">
    <subcellularLocation>
        <location evidence="1">Membrane</location>
        <topology evidence="1">Single-pass membrane protein</topology>
    </subcellularLocation>
</comment>
<feature type="region of interest" description="Disordered" evidence="5">
    <location>
        <begin position="113"/>
        <end position="161"/>
    </location>
</feature>
<evidence type="ECO:0000256" key="6">
    <source>
        <dbReference type="SAM" id="Phobius"/>
    </source>
</evidence>
<evidence type="ECO:0000256" key="5">
    <source>
        <dbReference type="SAM" id="MobiDB-lite"/>
    </source>
</evidence>
<evidence type="ECO:0000313" key="8">
    <source>
        <dbReference type="EMBL" id="PNU02022.1"/>
    </source>
</evidence>
<keyword evidence="3 6" id="KW-1133">Transmembrane helix</keyword>
<dbReference type="Gene3D" id="3.30.1150.10">
    <property type="match status" value="1"/>
</dbReference>
<sequence length="247" mass="25225">MTGRRSGNRYRQDGAARWKVAGVVLLIHVAALIGLVRAFTPDLPARIARTVTQAFTISADPPSPSVPSASSAPATSAPKEQGRAAPAGRKATPRPVAAPKAPVVVLPTQAPAVVGNGTQNDAGAAVRGEGTGAAGNGSGTGAGAGGAGPGGGGGGSPTVKIAGDINSARDYPRAGRDLRVGASVTIDLTVGRDGRVTSCRVIQPSPDPQADRITCDLATRRFRFRPATDSGGNQVEALYRWRQRWFY</sequence>
<dbReference type="SUPFAM" id="SSF74653">
    <property type="entry name" value="TolA/TonB C-terminal domain"/>
    <property type="match status" value="1"/>
</dbReference>
<proteinExistence type="predicted"/>
<dbReference type="GO" id="GO:0016020">
    <property type="term" value="C:membrane"/>
    <property type="evidence" value="ECO:0007669"/>
    <property type="project" value="UniProtKB-SubCell"/>
</dbReference>
<dbReference type="Pfam" id="PF03544">
    <property type="entry name" value="TonB_C"/>
    <property type="match status" value="1"/>
</dbReference>
<evidence type="ECO:0000256" key="3">
    <source>
        <dbReference type="ARBA" id="ARBA00022989"/>
    </source>
</evidence>
<dbReference type="AlphaFoldDB" id="A0A2K2FTB8"/>
<protein>
    <submittedName>
        <fullName evidence="8">Energy transducer TonB</fullName>
    </submittedName>
</protein>
<feature type="domain" description="TonB C-terminal" evidence="7">
    <location>
        <begin position="156"/>
        <end position="247"/>
    </location>
</feature>
<keyword evidence="2 6" id="KW-0812">Transmembrane</keyword>
<keyword evidence="4 6" id="KW-0472">Membrane</keyword>
<gene>
    <name evidence="8" type="ORF">A8V01_11320</name>
</gene>
<feature type="compositionally biased region" description="Gly residues" evidence="5">
    <location>
        <begin position="129"/>
        <end position="156"/>
    </location>
</feature>
<feature type="region of interest" description="Disordered" evidence="5">
    <location>
        <begin position="57"/>
        <end position="100"/>
    </location>
</feature>
<feature type="transmembrane region" description="Helical" evidence="6">
    <location>
        <begin position="20"/>
        <end position="39"/>
    </location>
</feature>
<dbReference type="EMBL" id="LYMM01000095">
    <property type="protein sequence ID" value="PNU02022.1"/>
    <property type="molecule type" value="Genomic_DNA"/>
</dbReference>